<dbReference type="AlphaFoldDB" id="A0A392R942"/>
<feature type="non-terminal residue" evidence="1">
    <location>
        <position position="1"/>
    </location>
</feature>
<protein>
    <submittedName>
        <fullName evidence="1">Uncharacterized protein</fullName>
    </submittedName>
</protein>
<dbReference type="EMBL" id="LXQA010194193">
    <property type="protein sequence ID" value="MCI32290.1"/>
    <property type="molecule type" value="Genomic_DNA"/>
</dbReference>
<proteinExistence type="predicted"/>
<evidence type="ECO:0000313" key="1">
    <source>
        <dbReference type="EMBL" id="MCI32290.1"/>
    </source>
</evidence>
<comment type="caution">
    <text evidence="1">The sequence shown here is derived from an EMBL/GenBank/DDBJ whole genome shotgun (WGS) entry which is preliminary data.</text>
</comment>
<dbReference type="Proteomes" id="UP000265520">
    <property type="component" value="Unassembled WGS sequence"/>
</dbReference>
<organism evidence="1 2">
    <name type="scientific">Trifolium medium</name>
    <dbReference type="NCBI Taxonomy" id="97028"/>
    <lineage>
        <taxon>Eukaryota</taxon>
        <taxon>Viridiplantae</taxon>
        <taxon>Streptophyta</taxon>
        <taxon>Embryophyta</taxon>
        <taxon>Tracheophyta</taxon>
        <taxon>Spermatophyta</taxon>
        <taxon>Magnoliopsida</taxon>
        <taxon>eudicotyledons</taxon>
        <taxon>Gunneridae</taxon>
        <taxon>Pentapetalae</taxon>
        <taxon>rosids</taxon>
        <taxon>fabids</taxon>
        <taxon>Fabales</taxon>
        <taxon>Fabaceae</taxon>
        <taxon>Papilionoideae</taxon>
        <taxon>50 kb inversion clade</taxon>
        <taxon>NPAAA clade</taxon>
        <taxon>Hologalegina</taxon>
        <taxon>IRL clade</taxon>
        <taxon>Trifolieae</taxon>
        <taxon>Trifolium</taxon>
    </lineage>
</organism>
<evidence type="ECO:0000313" key="2">
    <source>
        <dbReference type="Proteomes" id="UP000265520"/>
    </source>
</evidence>
<keyword evidence="2" id="KW-1185">Reference proteome</keyword>
<accession>A0A392R942</accession>
<reference evidence="1 2" key="1">
    <citation type="journal article" date="2018" name="Front. Plant Sci.">
        <title>Red Clover (Trifolium pratense) and Zigzag Clover (T. medium) - A Picture of Genomic Similarities and Differences.</title>
        <authorList>
            <person name="Dluhosova J."/>
            <person name="Istvanek J."/>
            <person name="Nedelnik J."/>
            <person name="Repkova J."/>
        </authorList>
    </citation>
    <scope>NUCLEOTIDE SEQUENCE [LARGE SCALE GENOMIC DNA]</scope>
    <source>
        <strain evidence="2">cv. 10/8</strain>
        <tissue evidence="1">Leaf</tissue>
    </source>
</reference>
<sequence length="76" mass="8568">WKKMSNAGNLHKVVSFLVKKCSSSSKTQREGDAKIETLQMNPFTSIYSLHNEAARPITSSPLIRIQRFISDVIQGF</sequence>
<name>A0A392R942_9FABA</name>